<protein>
    <submittedName>
        <fullName evidence="1">Uncharacterized protein</fullName>
    </submittedName>
</protein>
<sequence length="66" mass="7186">MSIDLIAAHSVEVIPCASDPRCFRWIIRAGGGAVVEHSPYAFVTQNGARISGECWIREHFADGARS</sequence>
<accession>A0A1I4JRK2</accession>
<gene>
    <name evidence="1" type="ORF">SAMN05192568_1008209</name>
</gene>
<dbReference type="AlphaFoldDB" id="A0A1I4JRK2"/>
<evidence type="ECO:0000313" key="2">
    <source>
        <dbReference type="Proteomes" id="UP000199048"/>
    </source>
</evidence>
<dbReference type="EMBL" id="FOTK01000008">
    <property type="protein sequence ID" value="SFL69150.1"/>
    <property type="molecule type" value="Genomic_DNA"/>
</dbReference>
<reference evidence="2" key="1">
    <citation type="submission" date="2016-10" db="EMBL/GenBank/DDBJ databases">
        <authorList>
            <person name="Varghese N."/>
            <person name="Submissions S."/>
        </authorList>
    </citation>
    <scope>NUCLEOTIDE SEQUENCE [LARGE SCALE GENOMIC DNA]</scope>
    <source>
        <strain evidence="2">BL36</strain>
    </source>
</reference>
<proteinExistence type="predicted"/>
<keyword evidence="2" id="KW-1185">Reference proteome</keyword>
<dbReference type="STRING" id="582667.SAMN05192568_1008209"/>
<dbReference type="OrthoDB" id="8002213at2"/>
<evidence type="ECO:0000313" key="1">
    <source>
        <dbReference type="EMBL" id="SFL69150.1"/>
    </source>
</evidence>
<dbReference type="Proteomes" id="UP000199048">
    <property type="component" value="Unassembled WGS sequence"/>
</dbReference>
<dbReference type="RefSeq" id="WP_092039905.1">
    <property type="nucleotide sequence ID" value="NZ_FOTK01000008.1"/>
</dbReference>
<name>A0A1I4JRK2_9HYPH</name>
<organism evidence="1 2">
    <name type="scientific">Methylobacterium pseudosasicola</name>
    <dbReference type="NCBI Taxonomy" id="582667"/>
    <lineage>
        <taxon>Bacteria</taxon>
        <taxon>Pseudomonadati</taxon>
        <taxon>Pseudomonadota</taxon>
        <taxon>Alphaproteobacteria</taxon>
        <taxon>Hyphomicrobiales</taxon>
        <taxon>Methylobacteriaceae</taxon>
        <taxon>Methylobacterium</taxon>
    </lineage>
</organism>